<dbReference type="OrthoDB" id="309640at2759"/>
<keyword evidence="2" id="KW-1185">Reference proteome</keyword>
<dbReference type="InterPro" id="IPR006175">
    <property type="entry name" value="YjgF/YER057c/UK114"/>
</dbReference>
<organism evidence="1 2">
    <name type="scientific">Colletotrichum nymphaeae SA-01</name>
    <dbReference type="NCBI Taxonomy" id="1460502"/>
    <lineage>
        <taxon>Eukaryota</taxon>
        <taxon>Fungi</taxon>
        <taxon>Dikarya</taxon>
        <taxon>Ascomycota</taxon>
        <taxon>Pezizomycotina</taxon>
        <taxon>Sordariomycetes</taxon>
        <taxon>Hypocreomycetidae</taxon>
        <taxon>Glomerellales</taxon>
        <taxon>Glomerellaceae</taxon>
        <taxon>Colletotrichum</taxon>
        <taxon>Colletotrichum acutatum species complex</taxon>
    </lineage>
</organism>
<dbReference type="PANTHER" id="PTHR43857:SF1">
    <property type="entry name" value="YJGH FAMILY PROTEIN"/>
    <property type="match status" value="1"/>
</dbReference>
<dbReference type="PANTHER" id="PTHR43857">
    <property type="entry name" value="BLR7761 PROTEIN"/>
    <property type="match status" value="1"/>
</dbReference>
<dbReference type="SUPFAM" id="SSF55298">
    <property type="entry name" value="YjgF-like"/>
    <property type="match status" value="1"/>
</dbReference>
<dbReference type="Gene3D" id="3.30.1330.40">
    <property type="entry name" value="RutC-like"/>
    <property type="match status" value="1"/>
</dbReference>
<dbReference type="AlphaFoldDB" id="A0A135RPD7"/>
<dbReference type="Pfam" id="PF01042">
    <property type="entry name" value="Ribonuc_L-PSP"/>
    <property type="match status" value="1"/>
</dbReference>
<evidence type="ECO:0000313" key="1">
    <source>
        <dbReference type="EMBL" id="KXH25419.1"/>
    </source>
</evidence>
<dbReference type="Proteomes" id="UP000070054">
    <property type="component" value="Unassembled WGS sequence"/>
</dbReference>
<dbReference type="CDD" id="cd06152">
    <property type="entry name" value="YjgF_YER057c_UK114_like_4"/>
    <property type="match status" value="1"/>
</dbReference>
<reference evidence="1 2" key="1">
    <citation type="submission" date="2014-02" db="EMBL/GenBank/DDBJ databases">
        <title>The genome sequence of Colletotrichum nymphaeae SA-01.</title>
        <authorList>
            <person name="Baroncelli R."/>
            <person name="Thon M.R."/>
        </authorList>
    </citation>
    <scope>NUCLEOTIDE SEQUENCE [LARGE SCALE GENOMIC DNA]</scope>
    <source>
        <strain evidence="1 2">SA-01</strain>
    </source>
</reference>
<evidence type="ECO:0000313" key="2">
    <source>
        <dbReference type="Proteomes" id="UP000070054"/>
    </source>
</evidence>
<accession>A0A135RPD7</accession>
<comment type="caution">
    <text evidence="1">The sequence shown here is derived from an EMBL/GenBank/DDBJ whole genome shotgun (WGS) entry which is preliminary data.</text>
</comment>
<protein>
    <submittedName>
        <fullName evidence="1">Endoribonuclease L-PSP</fullName>
    </submittedName>
</protein>
<sequence>MSGLQCFSYKDYGEKLLEEMHYSQAVRVGDNIEISGQDQIQGGWESKTGEIPSNLMQEIDQAFENVDTALKEAGGQGWSQVFRIRLYALDEAWTEDGLGRMVENMKKWTPNHAPILTGIGASKLGQPGMRLEVEVSAYDPKGPR</sequence>
<proteinExistence type="predicted"/>
<dbReference type="EMBL" id="JEMN01001857">
    <property type="protein sequence ID" value="KXH25419.1"/>
    <property type="molecule type" value="Genomic_DNA"/>
</dbReference>
<dbReference type="InterPro" id="IPR035959">
    <property type="entry name" value="RutC-like_sf"/>
</dbReference>
<gene>
    <name evidence="1" type="ORF">CNYM01_02688</name>
</gene>
<name>A0A135RPD7_9PEZI</name>